<feature type="compositionally biased region" description="Low complexity" evidence="2">
    <location>
        <begin position="25"/>
        <end position="38"/>
    </location>
</feature>
<feature type="region of interest" description="Disordered" evidence="2">
    <location>
        <begin position="1"/>
        <end position="109"/>
    </location>
</feature>
<accession>A0A2G9GZQ0</accession>
<name>A0A2G9GZQ0_9LAMI</name>
<dbReference type="PANTHER" id="PTHR46326">
    <property type="entry name" value="ZINC FINGER PROTEIN ZAT1-RELATED"/>
    <property type="match status" value="1"/>
</dbReference>
<gene>
    <name evidence="4" type="ORF">CDL12_16658</name>
</gene>
<keyword evidence="1" id="KW-0479">Metal-binding</keyword>
<evidence type="ECO:0000256" key="2">
    <source>
        <dbReference type="SAM" id="MobiDB-lite"/>
    </source>
</evidence>
<dbReference type="PANTHER" id="PTHR46326:SF2">
    <property type="entry name" value="ZINC FINGER PROTEIN ZAT1-RELATED"/>
    <property type="match status" value="1"/>
</dbReference>
<keyword evidence="1" id="KW-0862">Zinc</keyword>
<dbReference type="Proteomes" id="UP000231279">
    <property type="component" value="Unassembled WGS sequence"/>
</dbReference>
<keyword evidence="5" id="KW-1185">Reference proteome</keyword>
<dbReference type="Pfam" id="PF13912">
    <property type="entry name" value="zf-C2H2_6"/>
    <property type="match status" value="2"/>
</dbReference>
<dbReference type="PROSITE" id="PS50157">
    <property type="entry name" value="ZINC_FINGER_C2H2_2"/>
    <property type="match status" value="2"/>
</dbReference>
<dbReference type="InterPro" id="IPR036236">
    <property type="entry name" value="Znf_C2H2_sf"/>
</dbReference>
<dbReference type="Gene3D" id="3.30.160.60">
    <property type="entry name" value="Classic Zinc Finger"/>
    <property type="match status" value="1"/>
</dbReference>
<comment type="caution">
    <text evidence="4">The sequence shown here is derived from an EMBL/GenBank/DDBJ whole genome shotgun (WGS) entry which is preliminary data.</text>
</comment>
<keyword evidence="1" id="KW-0863">Zinc-finger</keyword>
<evidence type="ECO:0000259" key="3">
    <source>
        <dbReference type="PROSITE" id="PS50157"/>
    </source>
</evidence>
<sequence>MMNSCALKSSSNEEQEQLYEAYNASKQEQIHSYSSSSSSDDDEEEKQENQKKSAVDSGHSTATGSTVLEDGGSEEVPSKDSCRVFKRARNSKTQMNKTNEHSTSLSSISELTPEENGAYILMMLSRDSWDRVGKRDKEIELPKIKKNDNSQDSIVVKNSKVKGKYKCESCNMFFKSYQALGGHNAKHKRIEEATAAAAAVAGQSTAAAAEEKTFECPYCQKVFASGQALGGHKRSHFSYGTLGPILRNGEKLESKLNRQLSASHDQTSESESSAASDE</sequence>
<feature type="domain" description="C2H2-type" evidence="3">
    <location>
        <begin position="165"/>
        <end position="192"/>
    </location>
</feature>
<evidence type="ECO:0000313" key="4">
    <source>
        <dbReference type="EMBL" id="PIN10759.1"/>
    </source>
</evidence>
<organism evidence="4 5">
    <name type="scientific">Handroanthus impetiginosus</name>
    <dbReference type="NCBI Taxonomy" id="429701"/>
    <lineage>
        <taxon>Eukaryota</taxon>
        <taxon>Viridiplantae</taxon>
        <taxon>Streptophyta</taxon>
        <taxon>Embryophyta</taxon>
        <taxon>Tracheophyta</taxon>
        <taxon>Spermatophyta</taxon>
        <taxon>Magnoliopsida</taxon>
        <taxon>eudicotyledons</taxon>
        <taxon>Gunneridae</taxon>
        <taxon>Pentapetalae</taxon>
        <taxon>asterids</taxon>
        <taxon>lamiids</taxon>
        <taxon>Lamiales</taxon>
        <taxon>Bignoniaceae</taxon>
        <taxon>Crescentiina</taxon>
        <taxon>Tabebuia alliance</taxon>
        <taxon>Handroanthus</taxon>
    </lineage>
</organism>
<feature type="region of interest" description="Disordered" evidence="2">
    <location>
        <begin position="253"/>
        <end position="278"/>
    </location>
</feature>
<evidence type="ECO:0000256" key="1">
    <source>
        <dbReference type="PROSITE-ProRule" id="PRU00042"/>
    </source>
</evidence>
<protein>
    <recommendedName>
        <fullName evidence="3">C2H2-type domain-containing protein</fullName>
    </recommendedName>
</protein>
<dbReference type="GO" id="GO:0006355">
    <property type="term" value="P:regulation of DNA-templated transcription"/>
    <property type="evidence" value="ECO:0007669"/>
    <property type="project" value="InterPro"/>
</dbReference>
<feature type="compositionally biased region" description="Polar residues" evidence="2">
    <location>
        <begin position="1"/>
        <end position="12"/>
    </location>
</feature>
<dbReference type="OrthoDB" id="9411774at2759"/>
<dbReference type="SMART" id="SM00355">
    <property type="entry name" value="ZnF_C2H2"/>
    <property type="match status" value="2"/>
</dbReference>
<feature type="compositionally biased region" description="Low complexity" evidence="2">
    <location>
        <begin position="269"/>
        <end position="278"/>
    </location>
</feature>
<dbReference type="GO" id="GO:0008270">
    <property type="term" value="F:zinc ion binding"/>
    <property type="evidence" value="ECO:0007669"/>
    <property type="project" value="UniProtKB-KW"/>
</dbReference>
<feature type="domain" description="C2H2-type" evidence="3">
    <location>
        <begin position="214"/>
        <end position="236"/>
    </location>
</feature>
<dbReference type="InterPro" id="IPR044303">
    <property type="entry name" value="ZAT1/4/9"/>
</dbReference>
<feature type="compositionally biased region" description="Polar residues" evidence="2">
    <location>
        <begin position="91"/>
        <end position="109"/>
    </location>
</feature>
<dbReference type="STRING" id="429701.A0A2G9GZQ0"/>
<evidence type="ECO:0000313" key="5">
    <source>
        <dbReference type="Proteomes" id="UP000231279"/>
    </source>
</evidence>
<dbReference type="SUPFAM" id="SSF57667">
    <property type="entry name" value="beta-beta-alpha zinc fingers"/>
    <property type="match status" value="1"/>
</dbReference>
<dbReference type="EMBL" id="NKXS01003142">
    <property type="protein sequence ID" value="PIN10759.1"/>
    <property type="molecule type" value="Genomic_DNA"/>
</dbReference>
<dbReference type="PROSITE" id="PS00028">
    <property type="entry name" value="ZINC_FINGER_C2H2_1"/>
    <property type="match status" value="2"/>
</dbReference>
<reference evidence="5" key="1">
    <citation type="journal article" date="2018" name="Gigascience">
        <title>Genome assembly of the Pink Ipe (Handroanthus impetiginosus, Bignoniaceae), a highly valued, ecologically keystone Neotropical timber forest tree.</title>
        <authorList>
            <person name="Silva-Junior O.B."/>
            <person name="Grattapaglia D."/>
            <person name="Novaes E."/>
            <person name="Collevatti R.G."/>
        </authorList>
    </citation>
    <scope>NUCLEOTIDE SEQUENCE [LARGE SCALE GENOMIC DNA]</scope>
    <source>
        <strain evidence="5">cv. UFG-1</strain>
    </source>
</reference>
<dbReference type="AlphaFoldDB" id="A0A2G9GZQ0"/>
<proteinExistence type="predicted"/>
<dbReference type="InterPro" id="IPR013087">
    <property type="entry name" value="Znf_C2H2_type"/>
</dbReference>